<protein>
    <submittedName>
        <fullName evidence="1">Uncharacterized protein</fullName>
    </submittedName>
</protein>
<reference evidence="1 2" key="1">
    <citation type="submission" date="2021-07" db="EMBL/GenBank/DDBJ databases">
        <title>The Aristolochia fimbriata genome: insights into angiosperm evolution, floral development and chemical biosynthesis.</title>
        <authorList>
            <person name="Jiao Y."/>
        </authorList>
    </citation>
    <scope>NUCLEOTIDE SEQUENCE [LARGE SCALE GENOMIC DNA]</scope>
    <source>
        <strain evidence="1">IBCAS-2021</strain>
        <tissue evidence="1">Leaf</tissue>
    </source>
</reference>
<dbReference type="EMBL" id="JAINDJ010000007">
    <property type="protein sequence ID" value="KAG9441501.1"/>
    <property type="molecule type" value="Genomic_DNA"/>
</dbReference>
<accession>A0AAV7DZA9</accession>
<keyword evidence="2" id="KW-1185">Reference proteome</keyword>
<proteinExistence type="predicted"/>
<dbReference type="PANTHER" id="PTHR33103">
    <property type="entry name" value="OS01G0153900 PROTEIN"/>
    <property type="match status" value="1"/>
</dbReference>
<dbReference type="AlphaFoldDB" id="A0AAV7DZA9"/>
<dbReference type="Pfam" id="PF05056">
    <property type="entry name" value="DUF674"/>
    <property type="match status" value="1"/>
</dbReference>
<evidence type="ECO:0000313" key="2">
    <source>
        <dbReference type="Proteomes" id="UP000825729"/>
    </source>
</evidence>
<dbReference type="PANTHER" id="PTHR33103:SF27">
    <property type="entry name" value="OS04G0594700 PROTEIN"/>
    <property type="match status" value="1"/>
</dbReference>
<dbReference type="InterPro" id="IPR007750">
    <property type="entry name" value="DUF674"/>
</dbReference>
<evidence type="ECO:0000313" key="1">
    <source>
        <dbReference type="EMBL" id="KAG9441501.1"/>
    </source>
</evidence>
<comment type="caution">
    <text evidence="1">The sequence shown here is derived from an EMBL/GenBank/DDBJ whole genome shotgun (WGS) entry which is preliminary data.</text>
</comment>
<name>A0AAV7DZA9_ARIFI</name>
<dbReference type="Proteomes" id="UP000825729">
    <property type="component" value="Unassembled WGS sequence"/>
</dbReference>
<sequence>MAYAGKIELKLMVDRAKNRVVCAECDSKFVDVLFSFLTMPMAEIIHLSGKKTKMGCMDGLYQSVEGLDERFFQSKACKSMLLRPRSSIEFKCANLAVNYVAGPTGYYLYGCSDPSCGINTLLVSYYKDCQCSCGRIMDRRLKLSYPVGSTDHGVFVQGKLGFLVRDDLQVIPLVATSSLCIMKKIGIKDGNSVEGRDVKIGSREVLRLLKCSLHSRTALTDALLSNIIPITGQVKLKSDKKASDHFVKNEQKNKGRRTMKGKLVMNKSTKQVLYLEAREDLVNQILSFLTFPLGSVLKVMKGSAAGSPFLGSSVSNIYSAAEEFSTGGDNPFKSEESKSELVSPRLGCFMGCDDQLLIHHLVDEADSQTFYTDVSCHGRNVSLSRIHVSLSDQHISAPCSSIICTRSGQCYHGAWKAKQLKPINPKLPNAVTVKSGGFVKMNTKYMITDDLSVKPLISSSTVLLLINKNKVTTDELEEQDISIGEEEVARILRASLTSKTVFTDVFFPAAEKGKWFRSGSMEAE</sequence>
<gene>
    <name evidence="1" type="ORF">H6P81_017355</name>
</gene>
<organism evidence="1 2">
    <name type="scientific">Aristolochia fimbriata</name>
    <name type="common">White veined hardy Dutchman's pipe vine</name>
    <dbReference type="NCBI Taxonomy" id="158543"/>
    <lineage>
        <taxon>Eukaryota</taxon>
        <taxon>Viridiplantae</taxon>
        <taxon>Streptophyta</taxon>
        <taxon>Embryophyta</taxon>
        <taxon>Tracheophyta</taxon>
        <taxon>Spermatophyta</taxon>
        <taxon>Magnoliopsida</taxon>
        <taxon>Magnoliidae</taxon>
        <taxon>Piperales</taxon>
        <taxon>Aristolochiaceae</taxon>
        <taxon>Aristolochia</taxon>
    </lineage>
</organism>